<dbReference type="Proteomes" id="UP001141327">
    <property type="component" value="Unassembled WGS sequence"/>
</dbReference>
<sequence length="443" mass="50869">MRFQDEILLLIFKDIDIATVSNCSLVCTQWRTVLRSERLWARYCLRDLSRLQEEMKLASTSFYSFLDFDPTQEESWRTATRFGISRRGWRDTYRLYMLTKLQERENQRKDRAFRDARRAAQISFVQRALLHLSVIISMALFFVSFYQSAVLWDRPLPLSTFPHTRSVAPALVALCLLGFSFAALLRGPYFIFVPVVAGGFWLLPALHADGYMTGSSFRAMGAYWIIVGVASMVPPAFACLCNCCRFLLPVMLLELPVAPVAAWLWMVCLKKDGILEYPWTTVMLPLASVPLCLLITVLLFRPGGCRVFLMSMVALPLAASIYALGMRFDGSPQVAQWSHVGILRPLWATFAALFLMALVWTYASLRDTERRLHKEGIAADILGEINLRSLRGMLEQTGAYYGSPRIYHRNISVVEYSYPAKRRRWLRQQQDRMLTRRFGRSSE</sequence>
<dbReference type="InterPro" id="IPR001810">
    <property type="entry name" value="F-box_dom"/>
</dbReference>
<feature type="transmembrane region" description="Helical" evidence="1">
    <location>
        <begin position="246"/>
        <end position="265"/>
    </location>
</feature>
<feature type="transmembrane region" description="Helical" evidence="1">
    <location>
        <begin position="307"/>
        <end position="325"/>
    </location>
</feature>
<feature type="transmembrane region" description="Helical" evidence="1">
    <location>
        <begin position="345"/>
        <end position="365"/>
    </location>
</feature>
<feature type="transmembrane region" description="Helical" evidence="1">
    <location>
        <begin position="166"/>
        <end position="184"/>
    </location>
</feature>
<dbReference type="EMBL" id="JAPMOS010000023">
    <property type="protein sequence ID" value="KAJ4458985.1"/>
    <property type="molecule type" value="Genomic_DNA"/>
</dbReference>
<dbReference type="Pfam" id="PF12937">
    <property type="entry name" value="F-box-like"/>
    <property type="match status" value="1"/>
</dbReference>
<protein>
    <recommendedName>
        <fullName evidence="2">F-box domain-containing protein</fullName>
    </recommendedName>
</protein>
<keyword evidence="1" id="KW-1133">Transmembrane helix</keyword>
<evidence type="ECO:0000313" key="4">
    <source>
        <dbReference type="Proteomes" id="UP001141327"/>
    </source>
</evidence>
<evidence type="ECO:0000256" key="1">
    <source>
        <dbReference type="SAM" id="Phobius"/>
    </source>
</evidence>
<dbReference type="SUPFAM" id="SSF81383">
    <property type="entry name" value="F-box domain"/>
    <property type="match status" value="1"/>
</dbReference>
<feature type="transmembrane region" description="Helical" evidence="1">
    <location>
        <begin position="220"/>
        <end position="239"/>
    </location>
</feature>
<accession>A0ABQ8UQJ7</accession>
<feature type="transmembrane region" description="Helical" evidence="1">
    <location>
        <begin position="128"/>
        <end position="146"/>
    </location>
</feature>
<comment type="caution">
    <text evidence="3">The sequence shown here is derived from an EMBL/GenBank/DDBJ whole genome shotgun (WGS) entry which is preliminary data.</text>
</comment>
<keyword evidence="1" id="KW-0812">Transmembrane</keyword>
<gene>
    <name evidence="3" type="ORF">PAPYR_5031</name>
</gene>
<feature type="transmembrane region" description="Helical" evidence="1">
    <location>
        <begin position="189"/>
        <end position="208"/>
    </location>
</feature>
<proteinExistence type="predicted"/>
<feature type="domain" description="F-box" evidence="2">
    <location>
        <begin position="1"/>
        <end position="43"/>
    </location>
</feature>
<keyword evidence="1" id="KW-0472">Membrane</keyword>
<organism evidence="3 4">
    <name type="scientific">Paratrimastix pyriformis</name>
    <dbReference type="NCBI Taxonomy" id="342808"/>
    <lineage>
        <taxon>Eukaryota</taxon>
        <taxon>Metamonada</taxon>
        <taxon>Preaxostyla</taxon>
        <taxon>Paratrimastigidae</taxon>
        <taxon>Paratrimastix</taxon>
    </lineage>
</organism>
<keyword evidence="4" id="KW-1185">Reference proteome</keyword>
<evidence type="ECO:0000313" key="3">
    <source>
        <dbReference type="EMBL" id="KAJ4458985.1"/>
    </source>
</evidence>
<dbReference type="PROSITE" id="PS50181">
    <property type="entry name" value="FBOX"/>
    <property type="match status" value="1"/>
</dbReference>
<feature type="transmembrane region" description="Helical" evidence="1">
    <location>
        <begin position="277"/>
        <end position="300"/>
    </location>
</feature>
<dbReference type="InterPro" id="IPR036047">
    <property type="entry name" value="F-box-like_dom_sf"/>
</dbReference>
<name>A0ABQ8UQJ7_9EUKA</name>
<evidence type="ECO:0000259" key="2">
    <source>
        <dbReference type="PROSITE" id="PS50181"/>
    </source>
</evidence>
<reference evidence="3" key="1">
    <citation type="journal article" date="2022" name="bioRxiv">
        <title>Genomics of Preaxostyla Flagellates Illuminates Evolutionary Transitions and the Path Towards Mitochondrial Loss.</title>
        <authorList>
            <person name="Novak L.V.F."/>
            <person name="Treitli S.C."/>
            <person name="Pyrih J."/>
            <person name="Halakuc P."/>
            <person name="Pipaliya S.V."/>
            <person name="Vacek V."/>
            <person name="Brzon O."/>
            <person name="Soukal P."/>
            <person name="Eme L."/>
            <person name="Dacks J.B."/>
            <person name="Karnkowska A."/>
            <person name="Elias M."/>
            <person name="Hampl V."/>
        </authorList>
    </citation>
    <scope>NUCLEOTIDE SEQUENCE</scope>
    <source>
        <strain evidence="3">RCP-MX</strain>
    </source>
</reference>
<dbReference type="Gene3D" id="1.20.1280.50">
    <property type="match status" value="1"/>
</dbReference>
<dbReference type="SMART" id="SM00256">
    <property type="entry name" value="FBOX"/>
    <property type="match status" value="1"/>
</dbReference>